<keyword evidence="2" id="KW-1185">Reference proteome</keyword>
<name>A0AAW0EFD7_9AGAR</name>
<proteinExistence type="predicted"/>
<accession>A0AAW0EFD7</accession>
<comment type="caution">
    <text evidence="1">The sequence shown here is derived from an EMBL/GenBank/DDBJ whole genome shotgun (WGS) entry which is preliminary data.</text>
</comment>
<protein>
    <submittedName>
        <fullName evidence="1">Uncharacterized protein</fullName>
    </submittedName>
</protein>
<sequence>MATPLAIQTQIHSRYEVFDSSGRLPFSIVFGLCRRSSVDTDPRPLVLDIAGSALDVPFALANGLLMIHERDPSDIRRFIDVDLSRLEDVPAHDAHYLSLPSPINRTRHWRESFVEYLFPIEADSPLASILKPGKRYTVKLASEDLGVRWWAYGDRPEVVDGDGGVVRTQSENAKLVNSKSTAGNATFTCVSALPWPPRVKMGMRLVTPSNGQVLLDVSTTNIGDRTVLVQTRDRQSFLIPWGSSQPVSDTFDDSLSRIIDGDSPKPPTSSLRIVDVASGAVVRGNKRPVCSLNNSPAPRPPKMDWLVPLHPAEPKVMQVEIQHLVNGLADGLYRLEMEARGCWWYDAEVEADGDSDGRVHPALYKTTIPPLILETADILEVQVRNGRVFEPDP</sequence>
<dbReference type="AlphaFoldDB" id="A0AAW0EFD7"/>
<dbReference type="Proteomes" id="UP001362999">
    <property type="component" value="Unassembled WGS sequence"/>
</dbReference>
<dbReference type="EMBL" id="JAWWNJ010000002">
    <property type="protein sequence ID" value="KAK7062282.1"/>
    <property type="molecule type" value="Genomic_DNA"/>
</dbReference>
<evidence type="ECO:0000313" key="2">
    <source>
        <dbReference type="Proteomes" id="UP001362999"/>
    </source>
</evidence>
<evidence type="ECO:0000313" key="1">
    <source>
        <dbReference type="EMBL" id="KAK7062282.1"/>
    </source>
</evidence>
<gene>
    <name evidence="1" type="ORF">R3P38DRAFT_2758552</name>
</gene>
<reference evidence="1 2" key="1">
    <citation type="journal article" date="2024" name="J Genomics">
        <title>Draft genome sequencing and assembly of Favolaschia claudopus CIRM-BRFM 2984 isolated from oak limbs.</title>
        <authorList>
            <person name="Navarro D."/>
            <person name="Drula E."/>
            <person name="Chaduli D."/>
            <person name="Cazenave R."/>
            <person name="Ahrendt S."/>
            <person name="Wang J."/>
            <person name="Lipzen A."/>
            <person name="Daum C."/>
            <person name="Barry K."/>
            <person name="Grigoriev I.V."/>
            <person name="Favel A."/>
            <person name="Rosso M.N."/>
            <person name="Martin F."/>
        </authorList>
    </citation>
    <scope>NUCLEOTIDE SEQUENCE [LARGE SCALE GENOMIC DNA]</scope>
    <source>
        <strain evidence="1 2">CIRM-BRFM 2984</strain>
    </source>
</reference>
<organism evidence="1 2">
    <name type="scientific">Favolaschia claudopus</name>
    <dbReference type="NCBI Taxonomy" id="2862362"/>
    <lineage>
        <taxon>Eukaryota</taxon>
        <taxon>Fungi</taxon>
        <taxon>Dikarya</taxon>
        <taxon>Basidiomycota</taxon>
        <taxon>Agaricomycotina</taxon>
        <taxon>Agaricomycetes</taxon>
        <taxon>Agaricomycetidae</taxon>
        <taxon>Agaricales</taxon>
        <taxon>Marasmiineae</taxon>
        <taxon>Mycenaceae</taxon>
        <taxon>Favolaschia</taxon>
    </lineage>
</organism>